<keyword evidence="1" id="KW-0732">Signal</keyword>
<dbReference type="Proteomes" id="UP000075243">
    <property type="component" value="Unassembled WGS sequence"/>
</dbReference>
<sequence>MAKNEMKTIRVMIMVMITMGIVQANHNPPLAQIDPNSVLMKGDLCSTLCSFKCVFTKFFQRQFEKCLDKCFDKCYRKDVIYNCITSCGLTESTDNNIDARGLPTYMMDSCFQKCQK</sequence>
<evidence type="ECO:0000313" key="3">
    <source>
        <dbReference type="Proteomes" id="UP000075243"/>
    </source>
</evidence>
<protein>
    <submittedName>
        <fullName evidence="2">Uncharacterized protein</fullName>
    </submittedName>
</protein>
<proteinExistence type="predicted"/>
<feature type="signal peptide" evidence="1">
    <location>
        <begin position="1"/>
        <end position="24"/>
    </location>
</feature>
<accession>A0A151R7R6</accession>
<dbReference type="AlphaFoldDB" id="A0A151R7R6"/>
<evidence type="ECO:0000256" key="1">
    <source>
        <dbReference type="SAM" id="SignalP"/>
    </source>
</evidence>
<reference evidence="2" key="1">
    <citation type="journal article" date="2012" name="Nat. Biotechnol.">
        <title>Draft genome sequence of pigeonpea (Cajanus cajan), an orphan legume crop of resource-poor farmers.</title>
        <authorList>
            <person name="Varshney R.K."/>
            <person name="Chen W."/>
            <person name="Li Y."/>
            <person name="Bharti A.K."/>
            <person name="Saxena R.K."/>
            <person name="Schlueter J.A."/>
            <person name="Donoghue M.T."/>
            <person name="Azam S."/>
            <person name="Fan G."/>
            <person name="Whaley A.M."/>
            <person name="Farmer A.D."/>
            <person name="Sheridan J."/>
            <person name="Iwata A."/>
            <person name="Tuteja R."/>
            <person name="Penmetsa R.V."/>
            <person name="Wu W."/>
            <person name="Upadhyaya H.D."/>
            <person name="Yang S.P."/>
            <person name="Shah T."/>
            <person name="Saxena K.B."/>
            <person name="Michael T."/>
            <person name="McCombie W.R."/>
            <person name="Yang B."/>
            <person name="Zhang G."/>
            <person name="Yang H."/>
            <person name="Wang J."/>
            <person name="Spillane C."/>
            <person name="Cook D.R."/>
            <person name="May G.D."/>
            <person name="Xu X."/>
            <person name="Jackson S.A."/>
        </authorList>
    </citation>
    <scope>NUCLEOTIDE SEQUENCE [LARGE SCALE GENOMIC DNA]</scope>
</reference>
<name>A0A151R7R6_CAJCA</name>
<organism evidence="2 3">
    <name type="scientific">Cajanus cajan</name>
    <name type="common">Pigeon pea</name>
    <name type="synonym">Cajanus indicus</name>
    <dbReference type="NCBI Taxonomy" id="3821"/>
    <lineage>
        <taxon>Eukaryota</taxon>
        <taxon>Viridiplantae</taxon>
        <taxon>Streptophyta</taxon>
        <taxon>Embryophyta</taxon>
        <taxon>Tracheophyta</taxon>
        <taxon>Spermatophyta</taxon>
        <taxon>Magnoliopsida</taxon>
        <taxon>eudicotyledons</taxon>
        <taxon>Gunneridae</taxon>
        <taxon>Pentapetalae</taxon>
        <taxon>rosids</taxon>
        <taxon>fabids</taxon>
        <taxon>Fabales</taxon>
        <taxon>Fabaceae</taxon>
        <taxon>Papilionoideae</taxon>
        <taxon>50 kb inversion clade</taxon>
        <taxon>NPAAA clade</taxon>
        <taxon>indigoferoid/millettioid clade</taxon>
        <taxon>Phaseoleae</taxon>
        <taxon>Cajanus</taxon>
    </lineage>
</organism>
<dbReference type="Gramene" id="C.cajan_42323.t">
    <property type="protein sequence ID" value="C.cajan_42323.t"/>
    <property type="gene ID" value="C.cajan_42323"/>
</dbReference>
<gene>
    <name evidence="2" type="ORF">KK1_040345</name>
</gene>
<keyword evidence="3" id="KW-1185">Reference proteome</keyword>
<evidence type="ECO:0000313" key="2">
    <source>
        <dbReference type="EMBL" id="KYP38415.1"/>
    </source>
</evidence>
<dbReference type="EMBL" id="KQ484004">
    <property type="protein sequence ID" value="KYP38415.1"/>
    <property type="molecule type" value="Genomic_DNA"/>
</dbReference>
<dbReference type="OMA" id="TIRVMIM"/>
<feature type="chain" id="PRO_5007587763" evidence="1">
    <location>
        <begin position="25"/>
        <end position="116"/>
    </location>
</feature>